<evidence type="ECO:0000313" key="2">
    <source>
        <dbReference type="EMBL" id="BBX47778.1"/>
    </source>
</evidence>
<proteinExistence type="predicted"/>
<gene>
    <name evidence="2" type="ORF">MCOO_37930</name>
</gene>
<reference evidence="2 3" key="1">
    <citation type="journal article" date="2019" name="Emerg. Microbes Infect.">
        <title>Comprehensive subspecies identification of 175 nontuberculous mycobacteria species based on 7547 genomic profiles.</title>
        <authorList>
            <person name="Matsumoto Y."/>
            <person name="Kinjo T."/>
            <person name="Motooka D."/>
            <person name="Nabeya D."/>
            <person name="Jung N."/>
            <person name="Uechi K."/>
            <person name="Horii T."/>
            <person name="Iida T."/>
            <person name="Fujita J."/>
            <person name="Nakamura S."/>
        </authorList>
    </citation>
    <scope>NUCLEOTIDE SEQUENCE [LARGE SCALE GENOMIC DNA]</scope>
    <source>
        <strain evidence="2 3">JCM 12404</strain>
    </source>
</reference>
<sequence>MAVEISGISVCPSDDLITAAYIDYPRTGPVDGYAFDAYGWVVAKETVAEVEFVHEGIVIACCELEVQRPDVAKKFRSSSRVGFWKAIGTVGLAPAFTIGVRIVFKGGRRREIAEIRGSQQLTSAFTPTMQPITVTSPGRSGSTLLMRMLADHPDIIVHERFPYEQRVCSYWMHFVQVLATPVDTSRAESFEFWTDRKRLIPFPSFFLDPVFAGSVGATVDRWYGSDQIEEFARVAQATVESFYREHARGRKRATPSFFAEKFAPSGHIRSIIWQLYPRTREIFLVRDPRDTLVSVRAFDNKRGRGEFAGQLVGTDEQLVGMVRDSILDLTRLWKSRSKYGTLVHYEDLIHSPTEQVRAMLDALELDSSANIVDAMVQAGNESTADMNAHRTSPDVRSSIGRWKWDLEPRIQDMCDAAFDGLFDELGGSPC</sequence>
<dbReference type="RefSeq" id="WP_163779035.1">
    <property type="nucleotide sequence ID" value="NZ_AP022569.1"/>
</dbReference>
<dbReference type="SUPFAM" id="SSF52540">
    <property type="entry name" value="P-loop containing nucleoside triphosphate hydrolases"/>
    <property type="match status" value="1"/>
</dbReference>
<name>A0A7I7L1X5_9MYCO</name>
<keyword evidence="1" id="KW-1133">Transmembrane helix</keyword>
<keyword evidence="3" id="KW-1185">Reference proteome</keyword>
<organism evidence="2 3">
    <name type="scientific">Mycobacterium cookii</name>
    <dbReference type="NCBI Taxonomy" id="1775"/>
    <lineage>
        <taxon>Bacteria</taxon>
        <taxon>Bacillati</taxon>
        <taxon>Actinomycetota</taxon>
        <taxon>Actinomycetes</taxon>
        <taxon>Mycobacteriales</taxon>
        <taxon>Mycobacteriaceae</taxon>
        <taxon>Mycobacterium</taxon>
    </lineage>
</organism>
<protein>
    <recommendedName>
        <fullName evidence="4">Sulfotransferase</fullName>
    </recommendedName>
</protein>
<accession>A0A7I7L1X5</accession>
<feature type="transmembrane region" description="Helical" evidence="1">
    <location>
        <begin position="83"/>
        <end position="104"/>
    </location>
</feature>
<dbReference type="Proteomes" id="UP000465866">
    <property type="component" value="Chromosome"/>
</dbReference>
<evidence type="ECO:0000313" key="3">
    <source>
        <dbReference type="Proteomes" id="UP000465866"/>
    </source>
</evidence>
<dbReference type="KEGG" id="mcoo:MCOO_37930"/>
<keyword evidence="1" id="KW-0812">Transmembrane</keyword>
<evidence type="ECO:0000256" key="1">
    <source>
        <dbReference type="SAM" id="Phobius"/>
    </source>
</evidence>
<dbReference type="InterPro" id="IPR027417">
    <property type="entry name" value="P-loop_NTPase"/>
</dbReference>
<dbReference type="Pfam" id="PF13469">
    <property type="entry name" value="Sulfotransfer_3"/>
    <property type="match status" value="1"/>
</dbReference>
<keyword evidence="1" id="KW-0472">Membrane</keyword>
<dbReference type="EMBL" id="AP022569">
    <property type="protein sequence ID" value="BBX47778.1"/>
    <property type="molecule type" value="Genomic_DNA"/>
</dbReference>
<dbReference type="AlphaFoldDB" id="A0A7I7L1X5"/>
<evidence type="ECO:0008006" key="4">
    <source>
        <dbReference type="Google" id="ProtNLM"/>
    </source>
</evidence>
<dbReference type="Gene3D" id="3.40.50.300">
    <property type="entry name" value="P-loop containing nucleotide triphosphate hydrolases"/>
    <property type="match status" value="1"/>
</dbReference>